<evidence type="ECO:0000313" key="1">
    <source>
        <dbReference type="EMBL" id="MBK7954390.1"/>
    </source>
</evidence>
<gene>
    <name evidence="1" type="ORF">IPK02_10740</name>
</gene>
<dbReference type="EMBL" id="JADJOT010000009">
    <property type="protein sequence ID" value="MBK7954390.1"/>
    <property type="molecule type" value="Genomic_DNA"/>
</dbReference>
<dbReference type="Proteomes" id="UP000706151">
    <property type="component" value="Unassembled WGS sequence"/>
</dbReference>
<proteinExistence type="predicted"/>
<name>A0A935T7F5_9PROT</name>
<organism evidence="1 2">
    <name type="scientific">Candidatus Accumulibacter affinis</name>
    <dbReference type="NCBI Taxonomy" id="2954384"/>
    <lineage>
        <taxon>Bacteria</taxon>
        <taxon>Pseudomonadati</taxon>
        <taxon>Pseudomonadota</taxon>
        <taxon>Betaproteobacteria</taxon>
        <taxon>Candidatus Accumulibacter</taxon>
    </lineage>
</organism>
<dbReference type="InterPro" id="IPR025427">
    <property type="entry name" value="DUF4160"/>
</dbReference>
<protein>
    <submittedName>
        <fullName evidence="1">DUF4160 domain-containing protein</fullName>
    </submittedName>
</protein>
<accession>A0A935T7F5</accession>
<comment type="caution">
    <text evidence="1">The sequence shown here is derived from an EMBL/GenBank/DDBJ whole genome shotgun (WGS) entry which is preliminary data.</text>
</comment>
<sequence length="79" mass="9093">MAPTVVRDGSYRLFFFSREEPRLHIHVAHPHGEAKFWLQPSLTLANHTGLSKQELADAERVVARHLQEIIDAWHEHFGG</sequence>
<dbReference type="AlphaFoldDB" id="A0A935T7F5"/>
<evidence type="ECO:0000313" key="2">
    <source>
        <dbReference type="Proteomes" id="UP000706151"/>
    </source>
</evidence>
<dbReference type="Pfam" id="PF13711">
    <property type="entry name" value="DUF4160"/>
    <property type="match status" value="1"/>
</dbReference>
<reference evidence="1 2" key="1">
    <citation type="submission" date="2020-10" db="EMBL/GenBank/DDBJ databases">
        <title>Connecting structure to function with the recovery of over 1000 high-quality activated sludge metagenome-assembled genomes encoding full-length rRNA genes using long-read sequencing.</title>
        <authorList>
            <person name="Singleton C.M."/>
            <person name="Petriglieri F."/>
            <person name="Kristensen J.M."/>
            <person name="Kirkegaard R.H."/>
            <person name="Michaelsen T.Y."/>
            <person name="Andersen M.H."/>
            <person name="Karst S.M."/>
            <person name="Dueholm M.S."/>
            <person name="Nielsen P.H."/>
            <person name="Albertsen M."/>
        </authorList>
    </citation>
    <scope>NUCLEOTIDE SEQUENCE [LARGE SCALE GENOMIC DNA]</scope>
    <source>
        <strain evidence="1">Fred_18-Q3-R57-64_BAT3C.720</strain>
    </source>
</reference>